<dbReference type="AlphaFoldDB" id="A0AA37SPZ9"/>
<evidence type="ECO:0008006" key="3">
    <source>
        <dbReference type="Google" id="ProtNLM"/>
    </source>
</evidence>
<keyword evidence="2" id="KW-1185">Reference proteome</keyword>
<sequence length="122" mass="13942">MKYFIALLVLVYACAPKSPSLEAQRAQVMKVHDDSMAEMGKIRSYVKKLEEKAKSSSDSTEILNIISELESAEEGMMLWMQDYKEPAEDKLESFYTSEKIKIQKVADAIYKSIENAQKHIDN</sequence>
<dbReference type="RefSeq" id="WP_235294116.1">
    <property type="nucleotide sequence ID" value="NZ_BSOH01000011.1"/>
</dbReference>
<reference evidence="1" key="2">
    <citation type="submission" date="2023-01" db="EMBL/GenBank/DDBJ databases">
        <title>Draft genome sequence of Portibacter lacus strain NBRC 108769.</title>
        <authorList>
            <person name="Sun Q."/>
            <person name="Mori K."/>
        </authorList>
    </citation>
    <scope>NUCLEOTIDE SEQUENCE</scope>
    <source>
        <strain evidence="1">NBRC 108769</strain>
    </source>
</reference>
<accession>A0AA37SPZ9</accession>
<gene>
    <name evidence="1" type="ORF">GCM10007940_20220</name>
</gene>
<evidence type="ECO:0000313" key="1">
    <source>
        <dbReference type="EMBL" id="GLR17407.1"/>
    </source>
</evidence>
<evidence type="ECO:0000313" key="2">
    <source>
        <dbReference type="Proteomes" id="UP001156666"/>
    </source>
</evidence>
<reference evidence="1" key="1">
    <citation type="journal article" date="2014" name="Int. J. Syst. Evol. Microbiol.">
        <title>Complete genome sequence of Corynebacterium casei LMG S-19264T (=DSM 44701T), isolated from a smear-ripened cheese.</title>
        <authorList>
            <consortium name="US DOE Joint Genome Institute (JGI-PGF)"/>
            <person name="Walter F."/>
            <person name="Albersmeier A."/>
            <person name="Kalinowski J."/>
            <person name="Ruckert C."/>
        </authorList>
    </citation>
    <scope>NUCLEOTIDE SEQUENCE</scope>
    <source>
        <strain evidence="1">NBRC 108769</strain>
    </source>
</reference>
<organism evidence="1 2">
    <name type="scientific">Portibacter lacus</name>
    <dbReference type="NCBI Taxonomy" id="1099794"/>
    <lineage>
        <taxon>Bacteria</taxon>
        <taxon>Pseudomonadati</taxon>
        <taxon>Bacteroidota</taxon>
        <taxon>Saprospiria</taxon>
        <taxon>Saprospirales</taxon>
        <taxon>Haliscomenobacteraceae</taxon>
        <taxon>Portibacter</taxon>
    </lineage>
</organism>
<dbReference type="EMBL" id="BSOH01000011">
    <property type="protein sequence ID" value="GLR17407.1"/>
    <property type="molecule type" value="Genomic_DNA"/>
</dbReference>
<protein>
    <recommendedName>
        <fullName evidence="3">Viral A-type inclusion protein</fullName>
    </recommendedName>
</protein>
<comment type="caution">
    <text evidence="1">The sequence shown here is derived from an EMBL/GenBank/DDBJ whole genome shotgun (WGS) entry which is preliminary data.</text>
</comment>
<proteinExistence type="predicted"/>
<dbReference type="Proteomes" id="UP001156666">
    <property type="component" value="Unassembled WGS sequence"/>
</dbReference>
<name>A0AA37SPZ9_9BACT</name>